<dbReference type="Proteomes" id="UP000275408">
    <property type="component" value="Unassembled WGS sequence"/>
</dbReference>
<comment type="caution">
    <text evidence="2">The sequence shown here is derived from an EMBL/GenBank/DDBJ whole genome shotgun (WGS) entry which is preliminary data.</text>
</comment>
<protein>
    <submittedName>
        <fullName evidence="2">Uncharacterized protein</fullName>
    </submittedName>
</protein>
<dbReference type="EMBL" id="RCHS01000150">
    <property type="protein sequence ID" value="RMX60430.1"/>
    <property type="molecule type" value="Genomic_DNA"/>
</dbReference>
<dbReference type="AlphaFoldDB" id="A0A3M6V3J5"/>
<sequence length="206" mass="23403">MRNFPNTDTTTLPRISQIDCLPQNRLNPDEFEQKRKADKVGEHETHIMAQTAALKEQSFGRRGKRTNYTSGILPPISQISMGGRQLPAEASAKEEGLKLPPISQVACLGGYLDEKQLVMKQSKSRIRDSDSEFVRLSKAGGQKNLLCYTEADSSLREDATNANTFPRSTRYHPGFTSEADPRWRPSHWSDFSRQKQARSDHKLIWR</sequence>
<accession>A0A3M6V3J5</accession>
<feature type="region of interest" description="Disordered" evidence="1">
    <location>
        <begin position="164"/>
        <end position="206"/>
    </location>
</feature>
<evidence type="ECO:0000313" key="3">
    <source>
        <dbReference type="Proteomes" id="UP000275408"/>
    </source>
</evidence>
<evidence type="ECO:0000313" key="2">
    <source>
        <dbReference type="EMBL" id="RMX60430.1"/>
    </source>
</evidence>
<evidence type="ECO:0000256" key="1">
    <source>
        <dbReference type="SAM" id="MobiDB-lite"/>
    </source>
</evidence>
<reference evidence="2 3" key="1">
    <citation type="journal article" date="2018" name="Sci. Rep.">
        <title>Comparative analysis of the Pocillopora damicornis genome highlights role of immune system in coral evolution.</title>
        <authorList>
            <person name="Cunning R."/>
            <person name="Bay R.A."/>
            <person name="Gillette P."/>
            <person name="Baker A.C."/>
            <person name="Traylor-Knowles N."/>
        </authorList>
    </citation>
    <scope>NUCLEOTIDE SEQUENCE [LARGE SCALE GENOMIC DNA]</scope>
    <source>
        <strain evidence="2">RSMAS</strain>
        <tissue evidence="2">Whole animal</tissue>
    </source>
</reference>
<feature type="compositionally biased region" description="Basic and acidic residues" evidence="1">
    <location>
        <begin position="190"/>
        <end position="206"/>
    </location>
</feature>
<proteinExistence type="predicted"/>
<keyword evidence="3" id="KW-1185">Reference proteome</keyword>
<name>A0A3M6V3J5_POCDA</name>
<gene>
    <name evidence="2" type="ORF">pdam_00017760</name>
</gene>
<organism evidence="2 3">
    <name type="scientific">Pocillopora damicornis</name>
    <name type="common">Cauliflower coral</name>
    <name type="synonym">Millepora damicornis</name>
    <dbReference type="NCBI Taxonomy" id="46731"/>
    <lineage>
        <taxon>Eukaryota</taxon>
        <taxon>Metazoa</taxon>
        <taxon>Cnidaria</taxon>
        <taxon>Anthozoa</taxon>
        <taxon>Hexacorallia</taxon>
        <taxon>Scleractinia</taxon>
        <taxon>Astrocoeniina</taxon>
        <taxon>Pocilloporidae</taxon>
        <taxon>Pocillopora</taxon>
    </lineage>
</organism>